<dbReference type="Proteomes" id="UP000233375">
    <property type="component" value="Unassembled WGS sequence"/>
</dbReference>
<reference evidence="2 3" key="1">
    <citation type="journal article" date="2003" name="Int. J. Syst. Evol. Microbiol.">
        <title>Bacillus nealsonii sp. nov., isolated from a spacecraft-assembly facility, whose spores are gamma-radiation resistant.</title>
        <authorList>
            <person name="Venkateswaran K."/>
            <person name="Kempf M."/>
            <person name="Chen F."/>
            <person name="Satomi M."/>
            <person name="Nicholson W."/>
            <person name="Kern R."/>
        </authorList>
    </citation>
    <scope>NUCLEOTIDE SEQUENCE [LARGE SCALE GENOMIC DNA]</scope>
    <source>
        <strain evidence="2 3">FO-92</strain>
    </source>
</reference>
<accession>A0A2N0Z304</accession>
<protein>
    <recommendedName>
        <fullName evidence="4">Methanol dehydrogenase</fullName>
    </recommendedName>
</protein>
<evidence type="ECO:0008006" key="4">
    <source>
        <dbReference type="Google" id="ProtNLM"/>
    </source>
</evidence>
<proteinExistence type="predicted"/>
<dbReference type="InterPro" id="IPR057360">
    <property type="entry name" value="YxzE"/>
</dbReference>
<dbReference type="EMBL" id="PISE01000017">
    <property type="protein sequence ID" value="PKG23891.1"/>
    <property type="molecule type" value="Genomic_DNA"/>
</dbReference>
<keyword evidence="3" id="KW-1185">Reference proteome</keyword>
<evidence type="ECO:0000313" key="2">
    <source>
        <dbReference type="EMBL" id="PKG23891.1"/>
    </source>
</evidence>
<comment type="caution">
    <text evidence="2">The sequence shown here is derived from an EMBL/GenBank/DDBJ whole genome shotgun (WGS) entry which is preliminary data.</text>
</comment>
<feature type="region of interest" description="Disordered" evidence="1">
    <location>
        <begin position="23"/>
        <end position="47"/>
    </location>
</feature>
<organism evidence="2 3">
    <name type="scientific">Niallia nealsonii</name>
    <dbReference type="NCBI Taxonomy" id="115979"/>
    <lineage>
        <taxon>Bacteria</taxon>
        <taxon>Bacillati</taxon>
        <taxon>Bacillota</taxon>
        <taxon>Bacilli</taxon>
        <taxon>Bacillales</taxon>
        <taxon>Bacillaceae</taxon>
        <taxon>Niallia</taxon>
    </lineage>
</organism>
<gene>
    <name evidence="2" type="ORF">CWS01_08955</name>
</gene>
<sequence>MLLFVFIIGVFILLSFLTKSTNRTRNHSTNSFIPYQGSHDHSNYSSTDGGNDCGGSFGGSDGGGCSGGGGD</sequence>
<evidence type="ECO:0000256" key="1">
    <source>
        <dbReference type="SAM" id="MobiDB-lite"/>
    </source>
</evidence>
<evidence type="ECO:0000313" key="3">
    <source>
        <dbReference type="Proteomes" id="UP000233375"/>
    </source>
</evidence>
<dbReference type="RefSeq" id="WP_101176855.1">
    <property type="nucleotide sequence ID" value="NZ_PISE01000017.1"/>
</dbReference>
<dbReference type="AlphaFoldDB" id="A0A2N0Z304"/>
<name>A0A2N0Z304_9BACI</name>
<dbReference type="Pfam" id="PF25184">
    <property type="entry name" value="YxzE"/>
    <property type="match status" value="1"/>
</dbReference>
<feature type="compositionally biased region" description="Polar residues" evidence="1">
    <location>
        <begin position="23"/>
        <end position="33"/>
    </location>
</feature>